<comment type="catalytic activity">
    <reaction evidence="1">
        <text>ATP + protein L-histidine = ADP + protein N-phospho-L-histidine.</text>
        <dbReference type="EC" id="2.7.13.3"/>
    </reaction>
</comment>
<dbReference type="RefSeq" id="WP_147024970.1">
    <property type="nucleotide sequence ID" value="NZ_BJZU01000019.1"/>
</dbReference>
<dbReference type="Proteomes" id="UP001156856">
    <property type="component" value="Unassembled WGS sequence"/>
</dbReference>
<reference evidence="8" key="1">
    <citation type="journal article" date="2014" name="Int. J. Syst. Evol. Microbiol.">
        <title>Complete genome of a new Firmicutes species belonging to the dominant human colonic microbiota ('Ruminococcus bicirculans') reveals two chromosomes and a selective capacity to utilize plant glucans.</title>
        <authorList>
            <consortium name="NISC Comparative Sequencing Program"/>
            <person name="Wegmann U."/>
            <person name="Louis P."/>
            <person name="Goesmann A."/>
            <person name="Henrissat B."/>
            <person name="Duncan S.H."/>
            <person name="Flint H.J."/>
        </authorList>
    </citation>
    <scope>NUCLEOTIDE SEQUENCE</scope>
    <source>
        <strain evidence="8">NBRC 107715</strain>
    </source>
</reference>
<dbReference type="PANTHER" id="PTHR43304:SF1">
    <property type="entry name" value="PAC DOMAIN-CONTAINING PROTEIN"/>
    <property type="match status" value="1"/>
</dbReference>
<dbReference type="EC" id="2.7.13.3" evidence="2"/>
<dbReference type="OrthoDB" id="7993613at2"/>
<feature type="domain" description="PAS" evidence="6">
    <location>
        <begin position="1"/>
        <end position="57"/>
    </location>
</feature>
<proteinExistence type="predicted"/>
<evidence type="ECO:0000256" key="3">
    <source>
        <dbReference type="ARBA" id="ARBA00022553"/>
    </source>
</evidence>
<evidence type="ECO:0000313" key="10">
    <source>
        <dbReference type="Proteomes" id="UP001156856"/>
    </source>
</evidence>
<keyword evidence="3" id="KW-0597">Phosphoprotein</keyword>
<dbReference type="Pfam" id="PF08447">
    <property type="entry name" value="PAS_3"/>
    <property type="match status" value="1"/>
</dbReference>
<dbReference type="AlphaFoldDB" id="A0A512IZV2"/>
<dbReference type="InterPro" id="IPR035965">
    <property type="entry name" value="PAS-like_dom_sf"/>
</dbReference>
<dbReference type="Proteomes" id="UP000321960">
    <property type="component" value="Unassembled WGS sequence"/>
</dbReference>
<dbReference type="InterPro" id="IPR000014">
    <property type="entry name" value="PAS"/>
</dbReference>
<dbReference type="SUPFAM" id="SSF55785">
    <property type="entry name" value="PYP-like sensor domain (PAS domain)"/>
    <property type="match status" value="1"/>
</dbReference>
<evidence type="ECO:0000256" key="4">
    <source>
        <dbReference type="ARBA" id="ARBA00022679"/>
    </source>
</evidence>
<dbReference type="Gene3D" id="3.30.450.20">
    <property type="entry name" value="PAS domain"/>
    <property type="match status" value="1"/>
</dbReference>
<protein>
    <recommendedName>
        <fullName evidence="2">histidine kinase</fullName>
        <ecNumber evidence="2">2.7.13.3</ecNumber>
    </recommendedName>
</protein>
<dbReference type="InterPro" id="IPR013655">
    <property type="entry name" value="PAS_fold_3"/>
</dbReference>
<dbReference type="CDD" id="cd00130">
    <property type="entry name" value="PAS"/>
    <property type="match status" value="1"/>
</dbReference>
<name>A0A512IZV2_9HYPH</name>
<reference evidence="10" key="2">
    <citation type="journal article" date="2019" name="Int. J. Syst. Evol. Microbiol.">
        <title>The Global Catalogue of Microorganisms (GCM) 10K type strain sequencing project: providing services to taxonomists for standard genome sequencing and annotation.</title>
        <authorList>
            <consortium name="The Broad Institute Genomics Platform"/>
            <consortium name="The Broad Institute Genome Sequencing Center for Infectious Disease"/>
            <person name="Wu L."/>
            <person name="Ma J."/>
        </authorList>
    </citation>
    <scope>NUCLEOTIDE SEQUENCE [LARGE SCALE GENOMIC DNA]</scope>
    <source>
        <strain evidence="10">NBRC 107715</strain>
    </source>
</reference>
<evidence type="ECO:0000313" key="9">
    <source>
        <dbReference type="Proteomes" id="UP000321960"/>
    </source>
</evidence>
<keyword evidence="5" id="KW-0418">Kinase</keyword>
<reference evidence="8" key="4">
    <citation type="submission" date="2023-01" db="EMBL/GenBank/DDBJ databases">
        <title>Draft genome sequence of Methylobacterium oxalidis strain NBRC 107715.</title>
        <authorList>
            <person name="Sun Q."/>
            <person name="Mori K."/>
        </authorList>
    </citation>
    <scope>NUCLEOTIDE SEQUENCE</scope>
    <source>
        <strain evidence="8">NBRC 107715</strain>
    </source>
</reference>
<reference evidence="7 9" key="3">
    <citation type="submission" date="2019-07" db="EMBL/GenBank/DDBJ databases">
        <title>Whole genome shotgun sequence of Methylobacterium oxalidis NBRC 107715.</title>
        <authorList>
            <person name="Hosoyama A."/>
            <person name="Uohara A."/>
            <person name="Ohji S."/>
            <person name="Ichikawa N."/>
        </authorList>
    </citation>
    <scope>NUCLEOTIDE SEQUENCE [LARGE SCALE GENOMIC DNA]</scope>
    <source>
        <strain evidence="7 9">NBRC 107715</strain>
    </source>
</reference>
<evidence type="ECO:0000313" key="8">
    <source>
        <dbReference type="EMBL" id="GLS64250.1"/>
    </source>
</evidence>
<comment type="caution">
    <text evidence="7">The sequence shown here is derived from an EMBL/GenBank/DDBJ whole genome shotgun (WGS) entry which is preliminary data.</text>
</comment>
<dbReference type="PROSITE" id="PS50112">
    <property type="entry name" value="PAS"/>
    <property type="match status" value="1"/>
</dbReference>
<evidence type="ECO:0000256" key="5">
    <source>
        <dbReference type="ARBA" id="ARBA00022777"/>
    </source>
</evidence>
<dbReference type="GO" id="GO:0004673">
    <property type="term" value="F:protein histidine kinase activity"/>
    <property type="evidence" value="ECO:0007669"/>
    <property type="project" value="UniProtKB-EC"/>
</dbReference>
<evidence type="ECO:0000256" key="2">
    <source>
        <dbReference type="ARBA" id="ARBA00012438"/>
    </source>
</evidence>
<dbReference type="NCBIfam" id="TIGR00229">
    <property type="entry name" value="sensory_box"/>
    <property type="match status" value="1"/>
</dbReference>
<dbReference type="PANTHER" id="PTHR43304">
    <property type="entry name" value="PHYTOCHROME-LIKE PROTEIN CPH1"/>
    <property type="match status" value="1"/>
</dbReference>
<keyword evidence="4" id="KW-0808">Transferase</keyword>
<evidence type="ECO:0000313" key="7">
    <source>
        <dbReference type="EMBL" id="GEP03244.1"/>
    </source>
</evidence>
<gene>
    <name evidence="8" type="ORF">GCM10007888_26310</name>
    <name evidence="7" type="ORF">MOX02_12820</name>
</gene>
<evidence type="ECO:0000256" key="1">
    <source>
        <dbReference type="ARBA" id="ARBA00000085"/>
    </source>
</evidence>
<keyword evidence="10" id="KW-1185">Reference proteome</keyword>
<dbReference type="EMBL" id="BJZU01000019">
    <property type="protein sequence ID" value="GEP03244.1"/>
    <property type="molecule type" value="Genomic_DNA"/>
</dbReference>
<dbReference type="InterPro" id="IPR052162">
    <property type="entry name" value="Sensor_kinase/Photoreceptor"/>
</dbReference>
<accession>A0A512IZV2</accession>
<dbReference type="EMBL" id="BSPK01000034">
    <property type="protein sequence ID" value="GLS64250.1"/>
    <property type="molecule type" value="Genomic_DNA"/>
</dbReference>
<sequence>MIFTTNAAGTLAYLSPGWGEITGQDARSAANYGWVRAVHPEDVELVRALVARAVAEGREFSCRYRLIDIDGRPVWVAAAAMPRLDPHRGSFLGFLGCVNEILDSGTRADGLVGRLLPPPAGLSRLPPSRQEIAAEHILAAQARTLQASSRSARKAVELAAFEVSRQVTHGLDGVASADIH</sequence>
<evidence type="ECO:0000259" key="6">
    <source>
        <dbReference type="PROSITE" id="PS50112"/>
    </source>
</evidence>
<organism evidence="7 9">
    <name type="scientific">Methylobacterium oxalidis</name>
    <dbReference type="NCBI Taxonomy" id="944322"/>
    <lineage>
        <taxon>Bacteria</taxon>
        <taxon>Pseudomonadati</taxon>
        <taxon>Pseudomonadota</taxon>
        <taxon>Alphaproteobacteria</taxon>
        <taxon>Hyphomicrobiales</taxon>
        <taxon>Methylobacteriaceae</taxon>
        <taxon>Methylobacterium</taxon>
    </lineage>
</organism>